<dbReference type="GO" id="GO:0032259">
    <property type="term" value="P:methylation"/>
    <property type="evidence" value="ECO:0007669"/>
    <property type="project" value="UniProtKB-KW"/>
</dbReference>
<dbReference type="InterPro" id="IPR019257">
    <property type="entry name" value="MeTrfase_dom"/>
</dbReference>
<feature type="domain" description="Histidine-specific methyltransferase SAM-dependent" evidence="3">
    <location>
        <begin position="24"/>
        <end position="325"/>
    </location>
</feature>
<dbReference type="RefSeq" id="WP_160177966.1">
    <property type="nucleotide sequence ID" value="NZ_CP047656.1"/>
</dbReference>
<dbReference type="EC" id="2.1.1.44" evidence="4"/>
<dbReference type="InterPro" id="IPR017804">
    <property type="entry name" value="MeTrfase_EgtD-like"/>
</dbReference>
<protein>
    <submittedName>
        <fullName evidence="4">Histidine N-alpha-methyltransferase</fullName>
        <ecNumber evidence="4">2.1.1.44</ecNumber>
    </submittedName>
</protein>
<dbReference type="PIRSF" id="PIRSF018005">
    <property type="entry name" value="UCP018005"/>
    <property type="match status" value="1"/>
</dbReference>
<dbReference type="NCBIfam" id="TIGR03438">
    <property type="entry name" value="egtD_ergothio"/>
    <property type="match status" value="1"/>
</dbReference>
<keyword evidence="2 4" id="KW-0808">Transferase</keyword>
<dbReference type="OrthoDB" id="5289726at2"/>
<dbReference type="PANTHER" id="PTHR43397">
    <property type="entry name" value="ERGOTHIONEINE BIOSYNTHESIS PROTEIN 1"/>
    <property type="match status" value="1"/>
</dbReference>
<evidence type="ECO:0000313" key="4">
    <source>
        <dbReference type="EMBL" id="QHJ10034.1"/>
    </source>
</evidence>
<dbReference type="KEGG" id="pmes:FX988_00243"/>
<evidence type="ECO:0000313" key="5">
    <source>
        <dbReference type="Proteomes" id="UP000464524"/>
    </source>
</evidence>
<gene>
    <name evidence="4" type="ORF">FX988_00243</name>
</gene>
<dbReference type="PANTHER" id="PTHR43397:SF1">
    <property type="entry name" value="ERGOTHIONEINE BIOSYNTHESIS PROTEIN 1"/>
    <property type="match status" value="1"/>
</dbReference>
<proteinExistence type="predicted"/>
<accession>A0A857JH81</accession>
<dbReference type="InterPro" id="IPR029063">
    <property type="entry name" value="SAM-dependent_MTases_sf"/>
</dbReference>
<dbReference type="Proteomes" id="UP000464524">
    <property type="component" value="Chromosome"/>
</dbReference>
<evidence type="ECO:0000259" key="3">
    <source>
        <dbReference type="Pfam" id="PF10017"/>
    </source>
</evidence>
<dbReference type="Gene3D" id="3.40.50.150">
    <property type="entry name" value="Vaccinia Virus protein VP39"/>
    <property type="match status" value="1"/>
</dbReference>
<reference evidence="4 5" key="1">
    <citation type="submission" date="2019-12" db="EMBL/GenBank/DDBJ databases">
        <title>Genome sequencing and assembly of endphytes of Porphyra tenera.</title>
        <authorList>
            <person name="Park J.M."/>
            <person name="Shin R."/>
            <person name="Jo S.H."/>
        </authorList>
    </citation>
    <scope>NUCLEOTIDE SEQUENCE [LARGE SCALE GENOMIC DNA]</scope>
    <source>
        <strain evidence="4 5">GPM4</strain>
    </source>
</reference>
<evidence type="ECO:0000256" key="2">
    <source>
        <dbReference type="ARBA" id="ARBA00022679"/>
    </source>
</evidence>
<dbReference type="AlphaFoldDB" id="A0A857JH81"/>
<name>A0A857JH81_9ALTE</name>
<keyword evidence="5" id="KW-1185">Reference proteome</keyword>
<keyword evidence="1 4" id="KW-0489">Methyltransferase</keyword>
<dbReference type="InterPro" id="IPR051128">
    <property type="entry name" value="EgtD_Methyltrsf_superfamily"/>
</dbReference>
<evidence type="ECO:0000256" key="1">
    <source>
        <dbReference type="ARBA" id="ARBA00022603"/>
    </source>
</evidence>
<dbReference type="Pfam" id="PF10017">
    <property type="entry name" value="Methyltransf_33"/>
    <property type="match status" value="1"/>
</dbReference>
<dbReference type="InterPro" id="IPR035094">
    <property type="entry name" value="EgtD"/>
</dbReference>
<organism evidence="4 5">
    <name type="scientific">Paraglaciecola mesophila</name>
    <dbReference type="NCBI Taxonomy" id="197222"/>
    <lineage>
        <taxon>Bacteria</taxon>
        <taxon>Pseudomonadati</taxon>
        <taxon>Pseudomonadota</taxon>
        <taxon>Gammaproteobacteria</taxon>
        <taxon>Alteromonadales</taxon>
        <taxon>Alteromonadaceae</taxon>
        <taxon>Paraglaciecola</taxon>
    </lineage>
</organism>
<sequence>MSVPPVAQRADSTNQLSPELQLIAEITAGLNAQQKIISSKFFYDSVGSDLFDQICDLPEYYPYLTEMNMLPHIASDLSQSIVQPVELVEFGAGSLTKIRILLESIKMIKSVVPIDIAHSHLQRAADKLSADYPHVNVAPIFADFTQPVSLQNKGKNQDELVKLGFFPGSTIGNFNRDFALTFLQRLRKTLGDSGMLLIGVDTKKSLHTLHQAYNDSAGVTAKFNLNILRHVNHIAASNFDLDAFEHYAFYNPHFGRIEMHLVSKIEQSVHINGQSIPFAQGETIHTENSYKYRPDEFIHLARMAGWRLEQQWMASNDMFSVFLLHANR</sequence>
<dbReference type="EMBL" id="CP047656">
    <property type="protein sequence ID" value="QHJ10034.1"/>
    <property type="molecule type" value="Genomic_DNA"/>
</dbReference>
<dbReference type="SUPFAM" id="SSF53335">
    <property type="entry name" value="S-adenosyl-L-methionine-dependent methyltransferases"/>
    <property type="match status" value="1"/>
</dbReference>
<dbReference type="GO" id="GO:0052706">
    <property type="term" value="F:L-histidine N(alpha)-methyltransferase activity"/>
    <property type="evidence" value="ECO:0007669"/>
    <property type="project" value="UniProtKB-EC"/>
</dbReference>